<organism evidence="2 3">
    <name type="scientific">Salinactinospora qingdaonensis</name>
    <dbReference type="NCBI Taxonomy" id="702744"/>
    <lineage>
        <taxon>Bacteria</taxon>
        <taxon>Bacillati</taxon>
        <taxon>Actinomycetota</taxon>
        <taxon>Actinomycetes</taxon>
        <taxon>Streptosporangiales</taxon>
        <taxon>Nocardiopsidaceae</taxon>
        <taxon>Salinactinospora</taxon>
    </lineage>
</organism>
<protein>
    <submittedName>
        <fullName evidence="2">Uncharacterized protein</fullName>
    </submittedName>
</protein>
<keyword evidence="3" id="KW-1185">Reference proteome</keyword>
<feature type="region of interest" description="Disordered" evidence="1">
    <location>
        <begin position="1"/>
        <end position="30"/>
    </location>
</feature>
<evidence type="ECO:0000256" key="1">
    <source>
        <dbReference type="SAM" id="MobiDB-lite"/>
    </source>
</evidence>
<name>A0ABP7FS19_9ACTN</name>
<dbReference type="RefSeq" id="WP_344971749.1">
    <property type="nucleotide sequence ID" value="NZ_BAABDD010000011.1"/>
</dbReference>
<sequence>MFVPVYLRDGTHPYHHSQDELPGEETGQPLDRDAKQLVPFRNAAVSDSGPLSEAMNPIRGSCSKKNLARVYSAINPGE</sequence>
<dbReference type="EMBL" id="BAABDD010000011">
    <property type="protein sequence ID" value="GAA3746781.1"/>
    <property type="molecule type" value="Genomic_DNA"/>
</dbReference>
<reference evidence="3" key="1">
    <citation type="journal article" date="2019" name="Int. J. Syst. Evol. Microbiol.">
        <title>The Global Catalogue of Microorganisms (GCM) 10K type strain sequencing project: providing services to taxonomists for standard genome sequencing and annotation.</title>
        <authorList>
            <consortium name="The Broad Institute Genomics Platform"/>
            <consortium name="The Broad Institute Genome Sequencing Center for Infectious Disease"/>
            <person name="Wu L."/>
            <person name="Ma J."/>
        </authorList>
    </citation>
    <scope>NUCLEOTIDE SEQUENCE [LARGE SCALE GENOMIC DNA]</scope>
    <source>
        <strain evidence="3">JCM 17137</strain>
    </source>
</reference>
<feature type="compositionally biased region" description="Basic and acidic residues" evidence="1">
    <location>
        <begin position="9"/>
        <end position="19"/>
    </location>
</feature>
<gene>
    <name evidence="2" type="ORF">GCM10022402_27870</name>
</gene>
<dbReference type="Proteomes" id="UP001500908">
    <property type="component" value="Unassembled WGS sequence"/>
</dbReference>
<proteinExistence type="predicted"/>
<comment type="caution">
    <text evidence="2">The sequence shown here is derived from an EMBL/GenBank/DDBJ whole genome shotgun (WGS) entry which is preliminary data.</text>
</comment>
<evidence type="ECO:0000313" key="3">
    <source>
        <dbReference type="Proteomes" id="UP001500908"/>
    </source>
</evidence>
<accession>A0ABP7FS19</accession>
<evidence type="ECO:0000313" key="2">
    <source>
        <dbReference type="EMBL" id="GAA3746781.1"/>
    </source>
</evidence>